<keyword evidence="1" id="KW-0560">Oxidoreductase</keyword>
<dbReference type="PANTHER" id="PTHR42730:SF1">
    <property type="entry name" value="2-OXOGLUTARATE SYNTHASE SUBUNIT KORC"/>
    <property type="match status" value="1"/>
</dbReference>
<dbReference type="SUPFAM" id="SSF53323">
    <property type="entry name" value="Pyruvate-ferredoxin oxidoreductase, PFOR, domain III"/>
    <property type="match status" value="1"/>
</dbReference>
<evidence type="ECO:0000313" key="4">
    <source>
        <dbReference type="EMBL" id="GAG02184.1"/>
    </source>
</evidence>
<dbReference type="AlphaFoldDB" id="X0U8Q4"/>
<comment type="caution">
    <text evidence="4">The sequence shown here is derived from an EMBL/GenBank/DDBJ whole genome shotgun (WGS) entry which is preliminary data.</text>
</comment>
<dbReference type="EMBL" id="BARS01022628">
    <property type="protein sequence ID" value="GAG02184.1"/>
    <property type="molecule type" value="Genomic_DNA"/>
</dbReference>
<reference evidence="4" key="1">
    <citation type="journal article" date="2014" name="Front. Microbiol.">
        <title>High frequency of phylogenetically diverse reductive dehalogenase-homologous genes in deep subseafloor sedimentary metagenomes.</title>
        <authorList>
            <person name="Kawai M."/>
            <person name="Futagami T."/>
            <person name="Toyoda A."/>
            <person name="Takaki Y."/>
            <person name="Nishi S."/>
            <person name="Hori S."/>
            <person name="Arai W."/>
            <person name="Tsubouchi T."/>
            <person name="Morono Y."/>
            <person name="Uchiyama I."/>
            <person name="Ito T."/>
            <person name="Fujiyama A."/>
            <person name="Inagaki F."/>
            <person name="Takami H."/>
        </authorList>
    </citation>
    <scope>NUCLEOTIDE SEQUENCE</scope>
    <source>
        <strain evidence="4">Expedition CK06-06</strain>
    </source>
</reference>
<dbReference type="InterPro" id="IPR052554">
    <property type="entry name" value="2-oxoglutarate_synth_KorC"/>
</dbReference>
<evidence type="ECO:0000259" key="3">
    <source>
        <dbReference type="Pfam" id="PF01558"/>
    </source>
</evidence>
<dbReference type="Pfam" id="PF01558">
    <property type="entry name" value="POR"/>
    <property type="match status" value="1"/>
</dbReference>
<organism evidence="4">
    <name type="scientific">marine sediment metagenome</name>
    <dbReference type="NCBI Taxonomy" id="412755"/>
    <lineage>
        <taxon>unclassified sequences</taxon>
        <taxon>metagenomes</taxon>
        <taxon>ecological metagenomes</taxon>
    </lineage>
</organism>
<feature type="transmembrane region" description="Helical" evidence="2">
    <location>
        <begin position="12"/>
        <end position="33"/>
    </location>
</feature>
<gene>
    <name evidence="4" type="ORF">S01H1_36152</name>
</gene>
<dbReference type="GO" id="GO:0016903">
    <property type="term" value="F:oxidoreductase activity, acting on the aldehyde or oxo group of donors"/>
    <property type="evidence" value="ECO:0007669"/>
    <property type="project" value="InterPro"/>
</dbReference>
<accession>X0U8Q4</accession>
<keyword evidence="2" id="KW-1133">Transmembrane helix</keyword>
<dbReference type="InterPro" id="IPR002869">
    <property type="entry name" value="Pyrv_flavodox_OxRed_cen"/>
</dbReference>
<feature type="domain" description="Pyruvate/ketoisovalerate oxidoreductase catalytic" evidence="3">
    <location>
        <begin position="2"/>
        <end position="58"/>
    </location>
</feature>
<dbReference type="InterPro" id="IPR019752">
    <property type="entry name" value="Pyrv/ketoisovalerate_OxRed_cat"/>
</dbReference>
<keyword evidence="2" id="KW-0812">Transmembrane</keyword>
<evidence type="ECO:0000256" key="1">
    <source>
        <dbReference type="ARBA" id="ARBA00023002"/>
    </source>
</evidence>
<dbReference type="PANTHER" id="PTHR42730">
    <property type="entry name" value="2-OXOGLUTARATE SYNTHASE SUBUNIT KORC"/>
    <property type="match status" value="1"/>
</dbReference>
<dbReference type="Gene3D" id="3.40.920.10">
    <property type="entry name" value="Pyruvate-ferredoxin oxidoreductase, PFOR, domain III"/>
    <property type="match status" value="1"/>
</dbReference>
<sequence>SIAVKELGRGIVANMIMLGFLIALTEVVSLNAARESIRGGVPKGTEELNLRAFERGVELADEYIR</sequence>
<protein>
    <recommendedName>
        <fullName evidence="3">Pyruvate/ketoisovalerate oxidoreductase catalytic domain-containing protein</fullName>
    </recommendedName>
</protein>
<proteinExistence type="predicted"/>
<keyword evidence="2" id="KW-0472">Membrane</keyword>
<feature type="non-terminal residue" evidence="4">
    <location>
        <position position="1"/>
    </location>
</feature>
<name>X0U8Q4_9ZZZZ</name>
<evidence type="ECO:0000256" key="2">
    <source>
        <dbReference type="SAM" id="Phobius"/>
    </source>
</evidence>